<dbReference type="EMBL" id="LNYX01000005">
    <property type="protein sequence ID" value="KTD65661.1"/>
    <property type="molecule type" value="Genomic_DNA"/>
</dbReference>
<keyword evidence="1" id="KW-0732">Signal</keyword>
<dbReference type="OrthoDB" id="5642574at2"/>
<evidence type="ECO:0000313" key="2">
    <source>
        <dbReference type="EMBL" id="KTD65661.1"/>
    </source>
</evidence>
<dbReference type="Proteomes" id="UP000054877">
    <property type="component" value="Unassembled WGS sequence"/>
</dbReference>
<evidence type="ECO:0008006" key="4">
    <source>
        <dbReference type="Google" id="ProtNLM"/>
    </source>
</evidence>
<proteinExistence type="predicted"/>
<name>A0A0W0Z955_LEGSP</name>
<dbReference type="AlphaFoldDB" id="A0A0W0Z955"/>
<evidence type="ECO:0000256" key="1">
    <source>
        <dbReference type="SAM" id="SignalP"/>
    </source>
</evidence>
<sequence length="144" mass="15517">MKGVIALSLGLILGPVYADNWVKPCGVHTWHEVISQSGQWHVSLKMINQNGRFVDQSCSEVSQAAFGTEQSFAYGFGFARDADFDIAYTLTAVQDNQAGFQSKACVFVVTANGPAQPDIQVVSYHGAECHWSAVKGVGENFTVG</sequence>
<dbReference type="RefSeq" id="WP_058482318.1">
    <property type="nucleotide sequence ID" value="NZ_LNYX01000005.1"/>
</dbReference>
<keyword evidence="3" id="KW-1185">Reference proteome</keyword>
<feature type="chain" id="PRO_5006918439" description="Avidin family protein" evidence="1">
    <location>
        <begin position="19"/>
        <end position="144"/>
    </location>
</feature>
<dbReference type="PATRIC" id="fig|452.5.peg.409"/>
<protein>
    <recommendedName>
        <fullName evidence="4">Avidin family protein</fullName>
    </recommendedName>
</protein>
<reference evidence="2 3" key="1">
    <citation type="submission" date="2015-11" db="EMBL/GenBank/DDBJ databases">
        <title>Genomic analysis of 38 Legionella species identifies large and diverse effector repertoires.</title>
        <authorList>
            <person name="Burstein D."/>
            <person name="Amaro F."/>
            <person name="Zusman T."/>
            <person name="Lifshitz Z."/>
            <person name="Cohen O."/>
            <person name="Gilbert J.A."/>
            <person name="Pupko T."/>
            <person name="Shuman H.A."/>
            <person name="Segal G."/>
        </authorList>
    </citation>
    <scope>NUCLEOTIDE SEQUENCE [LARGE SCALE GENOMIC DNA]</scope>
    <source>
        <strain evidence="2 3">Mt.St.Helens-9</strain>
    </source>
</reference>
<gene>
    <name evidence="2" type="ORF">Lspi_0373</name>
</gene>
<evidence type="ECO:0000313" key="3">
    <source>
        <dbReference type="Proteomes" id="UP000054877"/>
    </source>
</evidence>
<comment type="caution">
    <text evidence="2">The sequence shown here is derived from an EMBL/GenBank/DDBJ whole genome shotgun (WGS) entry which is preliminary data.</text>
</comment>
<feature type="signal peptide" evidence="1">
    <location>
        <begin position="1"/>
        <end position="18"/>
    </location>
</feature>
<accession>A0A0W0Z955</accession>
<organism evidence="2 3">
    <name type="scientific">Legionella spiritensis</name>
    <dbReference type="NCBI Taxonomy" id="452"/>
    <lineage>
        <taxon>Bacteria</taxon>
        <taxon>Pseudomonadati</taxon>
        <taxon>Pseudomonadota</taxon>
        <taxon>Gammaproteobacteria</taxon>
        <taxon>Legionellales</taxon>
        <taxon>Legionellaceae</taxon>
        <taxon>Legionella</taxon>
    </lineage>
</organism>